<evidence type="ECO:0000256" key="6">
    <source>
        <dbReference type="SAM" id="MobiDB-lite"/>
    </source>
</evidence>
<dbReference type="AlphaFoldDB" id="A0A427T7E8"/>
<dbReference type="GO" id="GO:0032259">
    <property type="term" value="P:methylation"/>
    <property type="evidence" value="ECO:0007669"/>
    <property type="project" value="UniProtKB-KW"/>
</dbReference>
<dbReference type="GO" id="GO:0003676">
    <property type="term" value="F:nucleic acid binding"/>
    <property type="evidence" value="ECO:0007669"/>
    <property type="project" value="InterPro"/>
</dbReference>
<evidence type="ECO:0000313" key="9">
    <source>
        <dbReference type="Proteomes" id="UP000267081"/>
    </source>
</evidence>
<keyword evidence="3" id="KW-0808">Transferase</keyword>
<dbReference type="InterPro" id="IPR002052">
    <property type="entry name" value="DNA_methylase_N6_adenine_CS"/>
</dbReference>
<evidence type="ECO:0000259" key="7">
    <source>
        <dbReference type="Pfam" id="PF07669"/>
    </source>
</evidence>
<comment type="catalytic activity">
    <reaction evidence="5">
        <text>a 2'-deoxyadenosine in DNA + S-adenosyl-L-methionine = an N(6)-methyl-2'-deoxyadenosine in DNA + S-adenosyl-L-homocysteine + H(+)</text>
        <dbReference type="Rhea" id="RHEA:15197"/>
        <dbReference type="Rhea" id="RHEA-COMP:12418"/>
        <dbReference type="Rhea" id="RHEA-COMP:12419"/>
        <dbReference type="ChEBI" id="CHEBI:15378"/>
        <dbReference type="ChEBI" id="CHEBI:57856"/>
        <dbReference type="ChEBI" id="CHEBI:59789"/>
        <dbReference type="ChEBI" id="CHEBI:90615"/>
        <dbReference type="ChEBI" id="CHEBI:90616"/>
        <dbReference type="EC" id="2.1.1.72"/>
    </reaction>
</comment>
<dbReference type="InterPro" id="IPR011639">
    <property type="entry name" value="MethylTrfase_TaqI-like_dom"/>
</dbReference>
<dbReference type="GO" id="GO:0009007">
    <property type="term" value="F:site-specific DNA-methyltransferase (adenine-specific) activity"/>
    <property type="evidence" value="ECO:0007669"/>
    <property type="project" value="UniProtKB-EC"/>
</dbReference>
<dbReference type="InterPro" id="IPR029063">
    <property type="entry name" value="SAM-dependent_MTases_sf"/>
</dbReference>
<feature type="compositionally biased region" description="Basic and acidic residues" evidence="6">
    <location>
        <begin position="70"/>
        <end position="88"/>
    </location>
</feature>
<evidence type="ECO:0000256" key="1">
    <source>
        <dbReference type="ARBA" id="ARBA00011900"/>
    </source>
</evidence>
<evidence type="ECO:0000256" key="3">
    <source>
        <dbReference type="ARBA" id="ARBA00022679"/>
    </source>
</evidence>
<dbReference type="PANTHER" id="PTHR33841:SF1">
    <property type="entry name" value="DNA METHYLTRANSFERASE A"/>
    <property type="match status" value="1"/>
</dbReference>
<dbReference type="PRINTS" id="PR00507">
    <property type="entry name" value="N12N6MTFRASE"/>
</dbReference>
<dbReference type="SUPFAM" id="SSF53335">
    <property type="entry name" value="S-adenosyl-L-methionine-dependent methyltransferases"/>
    <property type="match status" value="1"/>
</dbReference>
<gene>
    <name evidence="8" type="ORF">EIY87_21770</name>
</gene>
<name>A0A427T7E8_9PSEU</name>
<dbReference type="Gene3D" id="3.40.50.150">
    <property type="entry name" value="Vaccinia Virus protein VP39"/>
    <property type="match status" value="1"/>
</dbReference>
<reference evidence="8 9" key="1">
    <citation type="submission" date="2018-12" db="EMBL/GenBank/DDBJ databases">
        <title>Amycolatopsis eburnea sp. nov. actinomycete associate with arbuscular mycorrhiza fungal spore.</title>
        <authorList>
            <person name="Lumyong S."/>
            <person name="Chaiya L."/>
        </authorList>
    </citation>
    <scope>NUCLEOTIDE SEQUENCE [LARGE SCALE GENOMIC DNA]</scope>
    <source>
        <strain evidence="8 9">GLM-1</strain>
    </source>
</reference>
<dbReference type="InterPro" id="IPR050953">
    <property type="entry name" value="N4_N6_ade-DNA_methylase"/>
</dbReference>
<evidence type="ECO:0000256" key="5">
    <source>
        <dbReference type="ARBA" id="ARBA00047942"/>
    </source>
</evidence>
<keyword evidence="9" id="KW-1185">Reference proteome</keyword>
<sequence>MPTPGMNELTFVARLGAVTALRADHRKQAGKPSVIARGDVEERQVDSQGRVRRCDIRLSSPTGRKLASGEMKRPEHAEGRDPRNPNLVDDARRKALARGLPYYFTCNMAEVVLFSVSAHPRADDREEVSYQLAPISHSREVEPYWDQIAENWNKFLDDLEARLSAVKRTRPSVTNADVISLRDSIYEVADEAIDRAVSHLSDLPDKLDEIRDEVANTFGLSTALRPEYPAQFRSELLQILRFGIFVAAQKIILYRVLEDAGPRHRESFTLDSLEVPKRSSDPLAVREALARASAHAIARSGDYETAFLPNPVIDTVFISPEGAEEIQNCQVGEVWNRLVSRVYDASWVAISQNLVGLLYEVIVDDEFRHELGQFYTREDVVDILVAFSVRSSTDVVIDPSAGGGSFLRAAYYRKRDLGANHDEALSDTWGAEITAFAAELSTISLATADTSEPAAYPRVMLKDFFDVRPGKSTDLEIPGVPGKLAIPAEFDAVIGNPPYISYRRQTNQERMISALVRMPQEIKLPKFSGKSDAYAWFIVYATGFLREGGRLGFVVSSAVLFSDYGIPLIRFMSKHYRIRAVVDSMVERWFPDADTNTVLLMLERCSDEDARINNEIRFVRLRKPLVQLLDEPSSRQRRQSVEDLVDTILGSLHGEADPRLVVNVVRQGEDGGMSFIPSDAYDGVDAEEEE</sequence>
<accession>A0A427T7E8</accession>
<comment type="caution">
    <text evidence="8">The sequence shown here is derived from an EMBL/GenBank/DDBJ whole genome shotgun (WGS) entry which is preliminary data.</text>
</comment>
<organism evidence="8 9">
    <name type="scientific">Amycolatopsis eburnea</name>
    <dbReference type="NCBI Taxonomy" id="2267691"/>
    <lineage>
        <taxon>Bacteria</taxon>
        <taxon>Bacillati</taxon>
        <taxon>Actinomycetota</taxon>
        <taxon>Actinomycetes</taxon>
        <taxon>Pseudonocardiales</taxon>
        <taxon>Pseudonocardiaceae</taxon>
        <taxon>Amycolatopsis</taxon>
    </lineage>
</organism>
<feature type="domain" description="Type II methyltransferase M.TaqI-like" evidence="7">
    <location>
        <begin position="486"/>
        <end position="585"/>
    </location>
</feature>
<evidence type="ECO:0000313" key="8">
    <source>
        <dbReference type="EMBL" id="RSD16294.1"/>
    </source>
</evidence>
<evidence type="ECO:0000256" key="2">
    <source>
        <dbReference type="ARBA" id="ARBA00022603"/>
    </source>
</evidence>
<dbReference type="EC" id="2.1.1.72" evidence="1"/>
<dbReference type="Pfam" id="PF07669">
    <property type="entry name" value="Eco57I"/>
    <property type="match status" value="1"/>
</dbReference>
<proteinExistence type="predicted"/>
<dbReference type="PANTHER" id="PTHR33841">
    <property type="entry name" value="DNA METHYLTRANSFERASE YEEA-RELATED"/>
    <property type="match status" value="1"/>
</dbReference>
<evidence type="ECO:0000256" key="4">
    <source>
        <dbReference type="ARBA" id="ARBA00022691"/>
    </source>
</evidence>
<dbReference type="Proteomes" id="UP000267081">
    <property type="component" value="Unassembled WGS sequence"/>
</dbReference>
<keyword evidence="4" id="KW-0949">S-adenosyl-L-methionine</keyword>
<keyword evidence="2" id="KW-0489">Methyltransferase</keyword>
<protein>
    <recommendedName>
        <fullName evidence="1">site-specific DNA-methyltransferase (adenine-specific)</fullName>
        <ecNumber evidence="1">2.1.1.72</ecNumber>
    </recommendedName>
</protein>
<dbReference type="EMBL" id="RSEC01000048">
    <property type="protein sequence ID" value="RSD16294.1"/>
    <property type="molecule type" value="Genomic_DNA"/>
</dbReference>
<dbReference type="PROSITE" id="PS00092">
    <property type="entry name" value="N6_MTASE"/>
    <property type="match status" value="1"/>
</dbReference>
<dbReference type="GO" id="GO:0006304">
    <property type="term" value="P:DNA modification"/>
    <property type="evidence" value="ECO:0007669"/>
    <property type="project" value="InterPro"/>
</dbReference>
<feature type="region of interest" description="Disordered" evidence="6">
    <location>
        <begin position="57"/>
        <end position="88"/>
    </location>
</feature>